<organism evidence="1 2">
    <name type="scientific">Datura stramonium</name>
    <name type="common">Jimsonweed</name>
    <name type="synonym">Common thornapple</name>
    <dbReference type="NCBI Taxonomy" id="4076"/>
    <lineage>
        <taxon>Eukaryota</taxon>
        <taxon>Viridiplantae</taxon>
        <taxon>Streptophyta</taxon>
        <taxon>Embryophyta</taxon>
        <taxon>Tracheophyta</taxon>
        <taxon>Spermatophyta</taxon>
        <taxon>Magnoliopsida</taxon>
        <taxon>eudicotyledons</taxon>
        <taxon>Gunneridae</taxon>
        <taxon>Pentapetalae</taxon>
        <taxon>asterids</taxon>
        <taxon>lamiids</taxon>
        <taxon>Solanales</taxon>
        <taxon>Solanaceae</taxon>
        <taxon>Solanoideae</taxon>
        <taxon>Datureae</taxon>
        <taxon>Datura</taxon>
    </lineage>
</organism>
<dbReference type="EMBL" id="JACEIK010000181">
    <property type="protein sequence ID" value="MCD7451784.1"/>
    <property type="molecule type" value="Genomic_DNA"/>
</dbReference>
<comment type="caution">
    <text evidence="1">The sequence shown here is derived from an EMBL/GenBank/DDBJ whole genome shotgun (WGS) entry which is preliminary data.</text>
</comment>
<protein>
    <submittedName>
        <fullName evidence="1">Uncharacterized protein</fullName>
    </submittedName>
</protein>
<evidence type="ECO:0000313" key="1">
    <source>
        <dbReference type="EMBL" id="MCD7451784.1"/>
    </source>
</evidence>
<dbReference type="Proteomes" id="UP000823775">
    <property type="component" value="Unassembled WGS sequence"/>
</dbReference>
<evidence type="ECO:0000313" key="2">
    <source>
        <dbReference type="Proteomes" id="UP000823775"/>
    </source>
</evidence>
<keyword evidence="2" id="KW-1185">Reference proteome</keyword>
<proteinExistence type="predicted"/>
<sequence length="131" mass="15120">MHDPLSDHCSTCRPGKEHVVVYNMQTDYVKLPRSLEPYVGSHHVLPITQNWWPTPEFPWIADQRRATVGGDNWVRCNWKRNTGFHLHRKELCAEITPGALFSLDGQQLVSDLNVQWTLSLDKEEDSALHMS</sequence>
<reference evidence="1 2" key="1">
    <citation type="journal article" date="2021" name="BMC Genomics">
        <title>Datura genome reveals duplications of psychoactive alkaloid biosynthetic genes and high mutation rate following tissue culture.</title>
        <authorList>
            <person name="Rajewski A."/>
            <person name="Carter-House D."/>
            <person name="Stajich J."/>
            <person name="Litt A."/>
        </authorList>
    </citation>
    <scope>NUCLEOTIDE SEQUENCE [LARGE SCALE GENOMIC DNA]</scope>
    <source>
        <strain evidence="1">AR-01</strain>
    </source>
</reference>
<name>A0ABS8RYV7_DATST</name>
<gene>
    <name evidence="1" type="ORF">HAX54_013433</name>
</gene>
<accession>A0ABS8RYV7</accession>